<comment type="caution">
    <text evidence="2">The sequence shown here is derived from an EMBL/GenBank/DDBJ whole genome shotgun (WGS) entry which is preliminary data.</text>
</comment>
<proteinExistence type="predicted"/>
<evidence type="ECO:0000313" key="3">
    <source>
        <dbReference type="Proteomes" id="UP000261032"/>
    </source>
</evidence>
<gene>
    <name evidence="2" type="ORF">DXB93_06575</name>
</gene>
<keyword evidence="1" id="KW-0472">Membrane</keyword>
<protein>
    <submittedName>
        <fullName evidence="2">Uncharacterized protein</fullName>
    </submittedName>
</protein>
<keyword evidence="1" id="KW-0812">Transmembrane</keyword>
<reference evidence="2 3" key="1">
    <citation type="submission" date="2018-08" db="EMBL/GenBank/DDBJ databases">
        <title>A genome reference for cultivated species of the human gut microbiota.</title>
        <authorList>
            <person name="Zou Y."/>
            <person name="Xue W."/>
            <person name="Luo G."/>
        </authorList>
    </citation>
    <scope>NUCLEOTIDE SEQUENCE [LARGE SCALE GENOMIC DNA]</scope>
    <source>
        <strain evidence="2 3">OM06-4</strain>
    </source>
</reference>
<accession>A0A3E3EER0</accession>
<dbReference type="AlphaFoldDB" id="A0A3E3EER0"/>
<feature type="transmembrane region" description="Helical" evidence="1">
    <location>
        <begin position="41"/>
        <end position="66"/>
    </location>
</feature>
<dbReference type="Proteomes" id="UP000261032">
    <property type="component" value="Unassembled WGS sequence"/>
</dbReference>
<name>A0A3E3EER0_9FIRM</name>
<feature type="transmembrane region" description="Helical" evidence="1">
    <location>
        <begin position="12"/>
        <end position="35"/>
    </location>
</feature>
<sequence>MDKNRILSARFLGFSKYLGIVAAISFVVFLIINAFNTGNDILFWISYVLLMLSIIGAIQCVCLYFIGKYYGSKSK</sequence>
<evidence type="ECO:0000313" key="2">
    <source>
        <dbReference type="EMBL" id="RGD86279.1"/>
    </source>
</evidence>
<dbReference type="RefSeq" id="WP_009008827.1">
    <property type="nucleotide sequence ID" value="NZ_AP031443.1"/>
</dbReference>
<organism evidence="2 3">
    <name type="scientific">Thomasclavelia ramosa</name>
    <dbReference type="NCBI Taxonomy" id="1547"/>
    <lineage>
        <taxon>Bacteria</taxon>
        <taxon>Bacillati</taxon>
        <taxon>Bacillota</taxon>
        <taxon>Erysipelotrichia</taxon>
        <taxon>Erysipelotrichales</taxon>
        <taxon>Coprobacillaceae</taxon>
        <taxon>Thomasclavelia</taxon>
    </lineage>
</organism>
<dbReference type="EMBL" id="QUSL01000007">
    <property type="protein sequence ID" value="RGD86279.1"/>
    <property type="molecule type" value="Genomic_DNA"/>
</dbReference>
<keyword evidence="1" id="KW-1133">Transmembrane helix</keyword>
<evidence type="ECO:0000256" key="1">
    <source>
        <dbReference type="SAM" id="Phobius"/>
    </source>
</evidence>